<evidence type="ECO:0000313" key="2">
    <source>
        <dbReference type="Proteomes" id="UP000626026"/>
    </source>
</evidence>
<accession>A0ABR7RHQ9</accession>
<dbReference type="EMBL" id="JACTVA010000002">
    <property type="protein sequence ID" value="MBC9205660.1"/>
    <property type="molecule type" value="Genomic_DNA"/>
</dbReference>
<dbReference type="Proteomes" id="UP000626026">
    <property type="component" value="Unassembled WGS sequence"/>
</dbReference>
<dbReference type="InterPro" id="IPR014710">
    <property type="entry name" value="RmlC-like_jellyroll"/>
</dbReference>
<gene>
    <name evidence="1" type="ORF">IBL26_02330</name>
</gene>
<sequence length="297" mass="33155">MYDQSDPRAALASASSARVPTAFATASYARFYETPPQDKAAGLSQWYARGQNFLAAYAVADSGRVFERRDQPDEYVVLLPDADMEAEIEVAGERHVLPGNSLAFIPPGASRITLRRAGRLVRLFTTRAEDLAAQCVNAGQYAQPDPNIPPLRDWPAPPGGLRYRAYSLDVPPEPGRFGRIWRCTTFMINYLDPATEPRDKTKMSPHHHDDFEQGSLVLDGAYTHHLRWPWTPDMTIWKPDEHEYCGAPSLTIIPPPSIHTSRAEEAGQMVDIFCPPRHDFSAKPGWVLNAADYPQVP</sequence>
<dbReference type="RefSeq" id="WP_187782825.1">
    <property type="nucleotide sequence ID" value="NZ_JACTVA010000002.1"/>
</dbReference>
<protein>
    <recommendedName>
        <fullName evidence="3">5-deoxy-glucuronate isomerase</fullName>
    </recommendedName>
</protein>
<reference evidence="1 2" key="1">
    <citation type="journal article" date="2013" name="Int. J. Syst. Evol. Microbiol.">
        <title>Roseomonas aerophila sp. nov., isolated from air.</title>
        <authorList>
            <person name="Kim S.J."/>
            <person name="Weon H.Y."/>
            <person name="Ahn J.H."/>
            <person name="Hong S.B."/>
            <person name="Seok S.J."/>
            <person name="Whang K.S."/>
            <person name="Kwon S.W."/>
        </authorList>
    </citation>
    <scope>NUCLEOTIDE SEQUENCE [LARGE SCALE GENOMIC DNA]</scope>
    <source>
        <strain evidence="1 2">NBRC 108923</strain>
    </source>
</reference>
<organism evidence="1 2">
    <name type="scientific">Teichococcus aerophilus</name>
    <dbReference type="NCBI Taxonomy" id="1224513"/>
    <lineage>
        <taxon>Bacteria</taxon>
        <taxon>Pseudomonadati</taxon>
        <taxon>Pseudomonadota</taxon>
        <taxon>Alphaproteobacteria</taxon>
        <taxon>Acetobacterales</taxon>
        <taxon>Roseomonadaceae</taxon>
        <taxon>Roseomonas</taxon>
    </lineage>
</organism>
<evidence type="ECO:0000313" key="1">
    <source>
        <dbReference type="EMBL" id="MBC9205660.1"/>
    </source>
</evidence>
<proteinExistence type="predicted"/>
<dbReference type="Gene3D" id="2.60.120.10">
    <property type="entry name" value="Jelly Rolls"/>
    <property type="match status" value="1"/>
</dbReference>
<name>A0ABR7RHQ9_9PROT</name>
<comment type="caution">
    <text evidence="1">The sequence shown here is derived from an EMBL/GenBank/DDBJ whole genome shotgun (WGS) entry which is preliminary data.</text>
</comment>
<keyword evidence="2" id="KW-1185">Reference proteome</keyword>
<evidence type="ECO:0008006" key="3">
    <source>
        <dbReference type="Google" id="ProtNLM"/>
    </source>
</evidence>